<evidence type="ECO:0000313" key="3">
    <source>
        <dbReference type="Proteomes" id="UP000215914"/>
    </source>
</evidence>
<organism evidence="2 3">
    <name type="scientific">Helianthus annuus</name>
    <name type="common">Common sunflower</name>
    <dbReference type="NCBI Taxonomy" id="4232"/>
    <lineage>
        <taxon>Eukaryota</taxon>
        <taxon>Viridiplantae</taxon>
        <taxon>Streptophyta</taxon>
        <taxon>Embryophyta</taxon>
        <taxon>Tracheophyta</taxon>
        <taxon>Spermatophyta</taxon>
        <taxon>Magnoliopsida</taxon>
        <taxon>eudicotyledons</taxon>
        <taxon>Gunneridae</taxon>
        <taxon>Pentapetalae</taxon>
        <taxon>asterids</taxon>
        <taxon>campanulids</taxon>
        <taxon>Asterales</taxon>
        <taxon>Asteraceae</taxon>
        <taxon>Asteroideae</taxon>
        <taxon>Heliantheae alliance</taxon>
        <taxon>Heliantheae</taxon>
        <taxon>Helianthus</taxon>
    </lineage>
</organism>
<reference evidence="2" key="1">
    <citation type="journal article" date="2017" name="Nature">
        <title>The sunflower genome provides insights into oil metabolism, flowering and Asterid evolution.</title>
        <authorList>
            <person name="Badouin H."/>
            <person name="Gouzy J."/>
            <person name="Grassa C.J."/>
            <person name="Murat F."/>
            <person name="Staton S.E."/>
            <person name="Cottret L."/>
            <person name="Lelandais-Briere C."/>
            <person name="Owens G.L."/>
            <person name="Carrere S."/>
            <person name="Mayjonade B."/>
            <person name="Legrand L."/>
            <person name="Gill N."/>
            <person name="Kane N.C."/>
            <person name="Bowers J.E."/>
            <person name="Hubner S."/>
            <person name="Bellec A."/>
            <person name="Berard A."/>
            <person name="Berges H."/>
            <person name="Blanchet N."/>
            <person name="Boniface M.C."/>
            <person name="Brunel D."/>
            <person name="Catrice O."/>
            <person name="Chaidir N."/>
            <person name="Claudel C."/>
            <person name="Donnadieu C."/>
            <person name="Faraut T."/>
            <person name="Fievet G."/>
            <person name="Helmstetter N."/>
            <person name="King M."/>
            <person name="Knapp S.J."/>
            <person name="Lai Z."/>
            <person name="Le Paslier M.C."/>
            <person name="Lippi Y."/>
            <person name="Lorenzon L."/>
            <person name="Mandel J.R."/>
            <person name="Marage G."/>
            <person name="Marchand G."/>
            <person name="Marquand E."/>
            <person name="Bret-Mestries E."/>
            <person name="Morien E."/>
            <person name="Nambeesan S."/>
            <person name="Nguyen T."/>
            <person name="Pegot-Espagnet P."/>
            <person name="Pouilly N."/>
            <person name="Raftis F."/>
            <person name="Sallet E."/>
            <person name="Schiex T."/>
            <person name="Thomas J."/>
            <person name="Vandecasteele C."/>
            <person name="Vares D."/>
            <person name="Vear F."/>
            <person name="Vautrin S."/>
            <person name="Crespi M."/>
            <person name="Mangin B."/>
            <person name="Burke J.M."/>
            <person name="Salse J."/>
            <person name="Munos S."/>
            <person name="Vincourt P."/>
            <person name="Rieseberg L.H."/>
            <person name="Langlade N.B."/>
        </authorList>
    </citation>
    <scope>NUCLEOTIDE SEQUENCE</scope>
    <source>
        <tissue evidence="2">Leaves</tissue>
    </source>
</reference>
<evidence type="ECO:0000313" key="2">
    <source>
        <dbReference type="EMBL" id="KAF5772923.1"/>
    </source>
</evidence>
<accession>A0A9K3EGM7</accession>
<dbReference type="AlphaFoldDB" id="A0A9K3EGM7"/>
<dbReference type="Proteomes" id="UP000215914">
    <property type="component" value="Unassembled WGS sequence"/>
</dbReference>
<feature type="region of interest" description="Disordered" evidence="1">
    <location>
        <begin position="35"/>
        <end position="58"/>
    </location>
</feature>
<sequence length="88" mass="10174">MGDVIWVACTTRQSEEGLTMSRLPAGERRSALAFRSSKVRRLHRATDRSSRGKKEKKTNYITSVTERSKRSRYSRSYNIYLPTEKANC</sequence>
<keyword evidence="3" id="KW-1185">Reference proteome</keyword>
<dbReference type="Gramene" id="mRNA:HanXRQr2_Chr13g0582891">
    <property type="protein sequence ID" value="mRNA:HanXRQr2_Chr13g0582891"/>
    <property type="gene ID" value="HanXRQr2_Chr13g0582891"/>
</dbReference>
<reference evidence="2" key="2">
    <citation type="submission" date="2020-06" db="EMBL/GenBank/DDBJ databases">
        <title>Helianthus annuus Genome sequencing and assembly Release 2.</title>
        <authorList>
            <person name="Gouzy J."/>
            <person name="Langlade N."/>
            <person name="Munos S."/>
        </authorList>
    </citation>
    <scope>NUCLEOTIDE SEQUENCE</scope>
    <source>
        <tissue evidence="2">Leaves</tissue>
    </source>
</reference>
<evidence type="ECO:0000256" key="1">
    <source>
        <dbReference type="SAM" id="MobiDB-lite"/>
    </source>
</evidence>
<comment type="caution">
    <text evidence="2">The sequence shown here is derived from an EMBL/GenBank/DDBJ whole genome shotgun (WGS) entry which is preliminary data.</text>
</comment>
<proteinExistence type="predicted"/>
<gene>
    <name evidence="2" type="ORF">HanXRQr2_Chr13g0582891</name>
</gene>
<name>A0A9K3EGM7_HELAN</name>
<protein>
    <submittedName>
        <fullName evidence="2">Uncharacterized protein</fullName>
    </submittedName>
</protein>
<dbReference type="EMBL" id="MNCJ02000328">
    <property type="protein sequence ID" value="KAF5772923.1"/>
    <property type="molecule type" value="Genomic_DNA"/>
</dbReference>